<dbReference type="InParanoid" id="F9XIY6"/>
<evidence type="ECO:0000313" key="4">
    <source>
        <dbReference type="EMBL" id="EGP84412.1"/>
    </source>
</evidence>
<gene>
    <name evidence="4" type="ORF">MYCGRDRAFT_110790</name>
</gene>
<feature type="compositionally biased region" description="Acidic residues" evidence="1">
    <location>
        <begin position="309"/>
        <end position="318"/>
    </location>
</feature>
<evidence type="ECO:0000256" key="3">
    <source>
        <dbReference type="SAM" id="SignalP"/>
    </source>
</evidence>
<dbReference type="Proteomes" id="UP000008062">
    <property type="component" value="Chromosome 9"/>
</dbReference>
<dbReference type="STRING" id="336722.F9XIY6"/>
<feature type="transmembrane region" description="Helical" evidence="2">
    <location>
        <begin position="183"/>
        <end position="205"/>
    </location>
</feature>
<dbReference type="HOGENOM" id="CLU_055859_3_0_1"/>
<dbReference type="VEuPathDB" id="FungiDB:ZTRI_9.391"/>
<dbReference type="AlphaFoldDB" id="F9XIY6"/>
<evidence type="ECO:0000256" key="2">
    <source>
        <dbReference type="SAM" id="Phobius"/>
    </source>
</evidence>
<evidence type="ECO:0000256" key="1">
    <source>
        <dbReference type="SAM" id="MobiDB-lite"/>
    </source>
</evidence>
<keyword evidence="3" id="KW-0732">Signal</keyword>
<reference evidence="4 5" key="1">
    <citation type="journal article" date="2011" name="PLoS Genet.">
        <title>Finished genome of the fungal wheat pathogen Mycosphaerella graminicola reveals dispensome structure, chromosome plasticity, and stealth pathogenesis.</title>
        <authorList>
            <person name="Goodwin S.B."/>
            <person name="Ben M'barek S."/>
            <person name="Dhillon B."/>
            <person name="Wittenberg A.H.J."/>
            <person name="Crane C.F."/>
            <person name="Hane J.K."/>
            <person name="Foster A.J."/>
            <person name="Van der Lee T.A.J."/>
            <person name="Grimwood J."/>
            <person name="Aerts A."/>
            <person name="Antoniw J."/>
            <person name="Bailey A."/>
            <person name="Bluhm B."/>
            <person name="Bowler J."/>
            <person name="Bristow J."/>
            <person name="van der Burgt A."/>
            <person name="Canto-Canche B."/>
            <person name="Churchill A.C.L."/>
            <person name="Conde-Ferraez L."/>
            <person name="Cools H.J."/>
            <person name="Coutinho P.M."/>
            <person name="Csukai M."/>
            <person name="Dehal P."/>
            <person name="De Wit P."/>
            <person name="Donzelli B."/>
            <person name="van de Geest H.C."/>
            <person name="van Ham R.C.H.J."/>
            <person name="Hammond-Kosack K.E."/>
            <person name="Henrissat B."/>
            <person name="Kilian A."/>
            <person name="Kobayashi A.K."/>
            <person name="Koopmann E."/>
            <person name="Kourmpetis Y."/>
            <person name="Kuzniar A."/>
            <person name="Lindquist E."/>
            <person name="Lombard V."/>
            <person name="Maliepaard C."/>
            <person name="Martins N."/>
            <person name="Mehrabi R."/>
            <person name="Nap J.P.H."/>
            <person name="Ponomarenko A."/>
            <person name="Rudd J.J."/>
            <person name="Salamov A."/>
            <person name="Schmutz J."/>
            <person name="Schouten H.J."/>
            <person name="Shapiro H."/>
            <person name="Stergiopoulos I."/>
            <person name="Torriani S.F.F."/>
            <person name="Tu H."/>
            <person name="de Vries R.P."/>
            <person name="Waalwijk C."/>
            <person name="Ware S.B."/>
            <person name="Wiebenga A."/>
            <person name="Zwiers L.-H."/>
            <person name="Oliver R.P."/>
            <person name="Grigoriev I.V."/>
            <person name="Kema G.H.J."/>
        </authorList>
    </citation>
    <scope>NUCLEOTIDE SEQUENCE [LARGE SCALE GENOMIC DNA]</scope>
    <source>
        <strain evidence="5">CBS 115943 / IPO323</strain>
    </source>
</reference>
<keyword evidence="2" id="KW-0472">Membrane</keyword>
<feature type="signal peptide" evidence="3">
    <location>
        <begin position="1"/>
        <end position="23"/>
    </location>
</feature>
<feature type="region of interest" description="Disordered" evidence="1">
    <location>
        <begin position="304"/>
        <end position="329"/>
    </location>
</feature>
<dbReference type="KEGG" id="ztr:MYCGRDRAFT_110790"/>
<organism evidence="4 5">
    <name type="scientific">Zymoseptoria tritici (strain CBS 115943 / IPO323)</name>
    <name type="common">Speckled leaf blotch fungus</name>
    <name type="synonym">Septoria tritici</name>
    <dbReference type="NCBI Taxonomy" id="336722"/>
    <lineage>
        <taxon>Eukaryota</taxon>
        <taxon>Fungi</taxon>
        <taxon>Dikarya</taxon>
        <taxon>Ascomycota</taxon>
        <taxon>Pezizomycotina</taxon>
        <taxon>Dothideomycetes</taxon>
        <taxon>Dothideomycetidae</taxon>
        <taxon>Mycosphaerellales</taxon>
        <taxon>Mycosphaerellaceae</taxon>
        <taxon>Zymoseptoria</taxon>
    </lineage>
</organism>
<dbReference type="EMBL" id="CM001204">
    <property type="protein sequence ID" value="EGP84412.1"/>
    <property type="molecule type" value="Genomic_DNA"/>
</dbReference>
<protein>
    <submittedName>
        <fullName evidence="4">Uncharacterized protein</fullName>
    </submittedName>
</protein>
<feature type="compositionally biased region" description="Basic and acidic residues" evidence="1">
    <location>
        <begin position="319"/>
        <end position="329"/>
    </location>
</feature>
<proteinExistence type="predicted"/>
<sequence>MSLVHPLGRALAAIFLFVTFVHGQTCYYPGGLESGHTACGSSEDGEASACCGEEATCLGSGLCFSHGIMSRGSCTDKDWKDEACATVCTQGLLNFTAPITPCSDNGTSGVFACGLNTTACRRPDRTFTLPSYPSVILRASELSALASPAVSSALANAPTPAAVTVTATPSVTSDPNLHTSAEMAGLAVGLAIPLLISLAFCFSLYRREQSRTPKLMYPLPDNMEDPYTMKDGRSLSPFPFARSPSTATSLRPPVSRDGSEISAMTGMAKKEHSQPGPMHTFQDRYHLMKSKSGGLQVQRVELDASPEGMGEEFEEVEMDDVKVKPREQF</sequence>
<evidence type="ECO:0000313" key="5">
    <source>
        <dbReference type="Proteomes" id="UP000008062"/>
    </source>
</evidence>
<name>F9XIY6_ZYMTI</name>
<keyword evidence="2" id="KW-0812">Transmembrane</keyword>
<dbReference type="RefSeq" id="XP_003849436.1">
    <property type="nucleotide sequence ID" value="XM_003849388.1"/>
</dbReference>
<dbReference type="OMA" id="KFCEAAS"/>
<dbReference type="OrthoDB" id="5215637at2759"/>
<keyword evidence="2" id="KW-1133">Transmembrane helix</keyword>
<dbReference type="eggNOG" id="ENOG502SQDU">
    <property type="taxonomic scope" value="Eukaryota"/>
</dbReference>
<feature type="chain" id="PRO_5003395532" evidence="3">
    <location>
        <begin position="24"/>
        <end position="329"/>
    </location>
</feature>
<dbReference type="GeneID" id="13402231"/>
<accession>F9XIY6</accession>
<keyword evidence="5" id="KW-1185">Reference proteome</keyword>